<evidence type="ECO:0000256" key="6">
    <source>
        <dbReference type="ARBA" id="ARBA00022989"/>
    </source>
</evidence>
<feature type="transmembrane region" description="Helical" evidence="10">
    <location>
        <begin position="6"/>
        <end position="24"/>
    </location>
</feature>
<evidence type="ECO:0000313" key="11">
    <source>
        <dbReference type="EMBL" id="KAA1194764.1"/>
    </source>
</evidence>
<feature type="transmembrane region" description="Helical" evidence="10">
    <location>
        <begin position="368"/>
        <end position="392"/>
    </location>
</feature>
<proteinExistence type="inferred from homology"/>
<feature type="transmembrane region" description="Helical" evidence="10">
    <location>
        <begin position="151"/>
        <end position="170"/>
    </location>
</feature>
<feature type="transmembrane region" description="Helical" evidence="10">
    <location>
        <begin position="398"/>
        <end position="416"/>
    </location>
</feature>
<organism evidence="11 12">
    <name type="scientific">Photorhabdus heterorhabditis</name>
    <dbReference type="NCBI Taxonomy" id="880156"/>
    <lineage>
        <taxon>Bacteria</taxon>
        <taxon>Pseudomonadati</taxon>
        <taxon>Pseudomonadota</taxon>
        <taxon>Gammaproteobacteria</taxon>
        <taxon>Enterobacterales</taxon>
        <taxon>Morganellaceae</taxon>
        <taxon>Photorhabdus</taxon>
    </lineage>
</organism>
<dbReference type="AlphaFoldDB" id="A0A5B0X5W7"/>
<evidence type="ECO:0000256" key="4">
    <source>
        <dbReference type="ARBA" id="ARBA00022960"/>
    </source>
</evidence>
<keyword evidence="7 10" id="KW-0472">Membrane</keyword>
<dbReference type="EMBL" id="VTUW01000006">
    <property type="protein sequence ID" value="KAA1194764.1"/>
    <property type="molecule type" value="Genomic_DNA"/>
</dbReference>
<evidence type="ECO:0000256" key="1">
    <source>
        <dbReference type="ARBA" id="ARBA00004651"/>
    </source>
</evidence>
<comment type="similarity">
    <text evidence="9">Belongs to the MurJ/MviN family.</text>
</comment>
<evidence type="ECO:0000313" key="12">
    <source>
        <dbReference type="Proteomes" id="UP000322184"/>
    </source>
</evidence>
<dbReference type="InterPro" id="IPR004268">
    <property type="entry name" value="MurJ"/>
</dbReference>
<evidence type="ECO:0000256" key="5">
    <source>
        <dbReference type="ARBA" id="ARBA00022984"/>
    </source>
</evidence>
<evidence type="ECO:0000256" key="7">
    <source>
        <dbReference type="ARBA" id="ARBA00023136"/>
    </source>
</evidence>
<keyword evidence="2" id="KW-1003">Cell membrane</keyword>
<feature type="transmembrane region" description="Helical" evidence="10">
    <location>
        <begin position="297"/>
        <end position="314"/>
    </location>
</feature>
<dbReference type="GO" id="GO:0009252">
    <property type="term" value="P:peptidoglycan biosynthetic process"/>
    <property type="evidence" value="ECO:0007669"/>
    <property type="project" value="UniProtKB-KW"/>
</dbReference>
<name>A0A5B0X5W7_9GAMM</name>
<evidence type="ECO:0000256" key="10">
    <source>
        <dbReference type="SAM" id="Phobius"/>
    </source>
</evidence>
<comment type="subcellular location">
    <subcellularLocation>
        <location evidence="1">Cell membrane</location>
        <topology evidence="1">Multi-pass membrane protein</topology>
    </subcellularLocation>
</comment>
<dbReference type="PANTHER" id="PTHR30250">
    <property type="entry name" value="PST FAMILY PREDICTED COLANIC ACID TRANSPORTER"/>
    <property type="match status" value="1"/>
</dbReference>
<dbReference type="GO" id="GO:0005886">
    <property type="term" value="C:plasma membrane"/>
    <property type="evidence" value="ECO:0007669"/>
    <property type="project" value="UniProtKB-SubCell"/>
</dbReference>
<dbReference type="STRING" id="880156.AM629_07300"/>
<feature type="transmembrane region" description="Helical" evidence="10">
    <location>
        <begin position="176"/>
        <end position="194"/>
    </location>
</feature>
<comment type="function">
    <text evidence="8">Involved in peptidoglycan biosynthesis. Transports lipid-linked peptidoglycan precursors from the inner to the outer leaflet of the cytoplasmic membrane.</text>
</comment>
<sequence>MTLFKTSILSLIATAFKMLAGLVINKAVSLYIGPAGLALIGQFQSLSQLIMIAAQGAINNGVVKYTAEYGPNDSKTPALFSTAAKISLITSIIVGILLILLSQTAAKEILLDIKYQYVFIIFGFTIVLFVLNGLLLSILNGLKEIQTYIKINIIQSIYALVLTSILIIAFKLNGALIALATHQSIILLVTLFLLRKHPIIKWENFIKPFNRPIAKKLMGYSAMAITSAIMVPVSHLIIRNYLGTTLGWDQAGYWQGIWYISTTYLTIITTTLSVYYLPKLSEINNKKELIREVKQGYQFIMPIVIIAGFIIWALKDTIISILFTKEFLNMRPLFTWQIIGDIFKISSWLLAYIMLAKSMTKTYIVTEIIFNISFMILSYLFINNFGLIGITYAYTLNYVSYMICMIFIFSSIIKELNQKHII</sequence>
<keyword evidence="4" id="KW-0133">Cell shape</keyword>
<keyword evidence="5" id="KW-0573">Peptidoglycan synthesis</keyword>
<dbReference type="PANTHER" id="PTHR30250:SF30">
    <property type="entry name" value="LIPID III FLIPPASE"/>
    <property type="match status" value="1"/>
</dbReference>
<reference evidence="11 12" key="1">
    <citation type="submission" date="2019-09" db="EMBL/GenBank/DDBJ databases">
        <title>Whole genome sequence of Photorhabdus heterorhabditis strain ETL (Enterobacteriales: Enterobacteriaceae) a bacterial symbiont of Heterorhabditis zealandica strain ETL (Rhabditida: Heterorhabditidae).</title>
        <authorList>
            <person name="Lulamba T.E."/>
            <person name="Serepa-Dlamini M.H."/>
        </authorList>
    </citation>
    <scope>NUCLEOTIDE SEQUENCE [LARGE SCALE GENOMIC DNA]</scope>
    <source>
        <strain evidence="11 12">ETL</strain>
    </source>
</reference>
<dbReference type="Pfam" id="PF03023">
    <property type="entry name" value="MurJ"/>
    <property type="match status" value="1"/>
</dbReference>
<accession>A0A5B0X5W7</accession>
<evidence type="ECO:0000256" key="9">
    <source>
        <dbReference type="ARBA" id="ARBA00061532"/>
    </source>
</evidence>
<protein>
    <submittedName>
        <fullName evidence="11">O-antigen translocase</fullName>
    </submittedName>
</protein>
<dbReference type="InterPro" id="IPR044550">
    <property type="entry name" value="WzxE"/>
</dbReference>
<feature type="transmembrane region" description="Helical" evidence="10">
    <location>
        <begin position="257"/>
        <end position="277"/>
    </location>
</feature>
<evidence type="ECO:0000256" key="3">
    <source>
        <dbReference type="ARBA" id="ARBA00022692"/>
    </source>
</evidence>
<feature type="transmembrane region" description="Helical" evidence="10">
    <location>
        <begin position="217"/>
        <end position="237"/>
    </location>
</feature>
<feature type="transmembrane region" description="Helical" evidence="10">
    <location>
        <begin position="86"/>
        <end position="105"/>
    </location>
</feature>
<evidence type="ECO:0000256" key="8">
    <source>
        <dbReference type="ARBA" id="ARBA00060041"/>
    </source>
</evidence>
<feature type="transmembrane region" description="Helical" evidence="10">
    <location>
        <begin position="117"/>
        <end position="139"/>
    </location>
</feature>
<comment type="caution">
    <text evidence="11">The sequence shown here is derived from an EMBL/GenBank/DDBJ whole genome shotgun (WGS) entry which is preliminary data.</text>
</comment>
<feature type="transmembrane region" description="Helical" evidence="10">
    <location>
        <begin position="334"/>
        <end position="356"/>
    </location>
</feature>
<dbReference type="InterPro" id="IPR050833">
    <property type="entry name" value="Poly_Biosynth_Transport"/>
</dbReference>
<dbReference type="CDD" id="cd13125">
    <property type="entry name" value="MATE_like_10"/>
    <property type="match status" value="1"/>
</dbReference>
<dbReference type="GO" id="GO:0008360">
    <property type="term" value="P:regulation of cell shape"/>
    <property type="evidence" value="ECO:0007669"/>
    <property type="project" value="UniProtKB-KW"/>
</dbReference>
<gene>
    <name evidence="11" type="ORF">F0L16_05370</name>
</gene>
<dbReference type="GO" id="GO:0009246">
    <property type="term" value="P:enterobacterial common antigen biosynthetic process"/>
    <property type="evidence" value="ECO:0007669"/>
    <property type="project" value="InterPro"/>
</dbReference>
<evidence type="ECO:0000256" key="2">
    <source>
        <dbReference type="ARBA" id="ARBA00022475"/>
    </source>
</evidence>
<keyword evidence="6 10" id="KW-1133">Transmembrane helix</keyword>
<keyword evidence="3 10" id="KW-0812">Transmembrane</keyword>
<dbReference type="Proteomes" id="UP000322184">
    <property type="component" value="Unassembled WGS sequence"/>
</dbReference>